<accession>A0ACC2SCX9</accession>
<reference evidence="1" key="1">
    <citation type="submission" date="2022-04" db="EMBL/GenBank/DDBJ databases">
        <title>Genome of the entomopathogenic fungus Entomophthora muscae.</title>
        <authorList>
            <person name="Elya C."/>
            <person name="Lovett B.R."/>
            <person name="Lee E."/>
            <person name="Macias A.M."/>
            <person name="Hajek A.E."/>
            <person name="De Bivort B.L."/>
            <person name="Kasson M.T."/>
            <person name="De Fine Licht H.H."/>
            <person name="Stajich J.E."/>
        </authorList>
    </citation>
    <scope>NUCLEOTIDE SEQUENCE</scope>
    <source>
        <strain evidence="1">Berkeley</strain>
    </source>
</reference>
<keyword evidence="2" id="KW-1185">Reference proteome</keyword>
<protein>
    <submittedName>
        <fullName evidence="1">Uncharacterized protein</fullName>
    </submittedName>
</protein>
<evidence type="ECO:0000313" key="2">
    <source>
        <dbReference type="Proteomes" id="UP001165960"/>
    </source>
</evidence>
<dbReference type="Proteomes" id="UP001165960">
    <property type="component" value="Unassembled WGS sequence"/>
</dbReference>
<gene>
    <name evidence="1" type="ORF">DSO57_1035354</name>
</gene>
<proteinExistence type="predicted"/>
<name>A0ACC2SCX9_9FUNG</name>
<sequence>MVPRLVVDFGAVQVYKDFAKKKLSPGPSIEVGDLVYLSTKNIKTTTPCASLITQQTDPYKFLKNIGTVAYRLEMPSQMKDSQRISQLPVIKEERTFSPTPDSENSFPTH</sequence>
<organism evidence="1 2">
    <name type="scientific">Entomophthora muscae</name>
    <dbReference type="NCBI Taxonomy" id="34485"/>
    <lineage>
        <taxon>Eukaryota</taxon>
        <taxon>Fungi</taxon>
        <taxon>Fungi incertae sedis</taxon>
        <taxon>Zoopagomycota</taxon>
        <taxon>Entomophthoromycotina</taxon>
        <taxon>Entomophthoromycetes</taxon>
        <taxon>Entomophthorales</taxon>
        <taxon>Entomophthoraceae</taxon>
        <taxon>Entomophthora</taxon>
    </lineage>
</organism>
<evidence type="ECO:0000313" key="1">
    <source>
        <dbReference type="EMBL" id="KAJ9060017.1"/>
    </source>
</evidence>
<dbReference type="EMBL" id="QTSX02005281">
    <property type="protein sequence ID" value="KAJ9060017.1"/>
    <property type="molecule type" value="Genomic_DNA"/>
</dbReference>
<comment type="caution">
    <text evidence="1">The sequence shown here is derived from an EMBL/GenBank/DDBJ whole genome shotgun (WGS) entry which is preliminary data.</text>
</comment>